<proteinExistence type="predicted"/>
<sequence>MGSEGEVQRGTGSSFHHWGAITRSRYTYPKSAGPIFSWPLVSVEAVSKLLGP</sequence>
<organism evidence="1">
    <name type="scientific">Anguilla anguilla</name>
    <name type="common">European freshwater eel</name>
    <name type="synonym">Muraena anguilla</name>
    <dbReference type="NCBI Taxonomy" id="7936"/>
    <lineage>
        <taxon>Eukaryota</taxon>
        <taxon>Metazoa</taxon>
        <taxon>Chordata</taxon>
        <taxon>Craniata</taxon>
        <taxon>Vertebrata</taxon>
        <taxon>Euteleostomi</taxon>
        <taxon>Actinopterygii</taxon>
        <taxon>Neopterygii</taxon>
        <taxon>Teleostei</taxon>
        <taxon>Anguilliformes</taxon>
        <taxon>Anguillidae</taxon>
        <taxon>Anguilla</taxon>
    </lineage>
</organism>
<name>A0A0E9R7E1_ANGAN</name>
<dbReference type="EMBL" id="GBXM01083548">
    <property type="protein sequence ID" value="JAH25029.1"/>
    <property type="molecule type" value="Transcribed_RNA"/>
</dbReference>
<reference evidence="1" key="2">
    <citation type="journal article" date="2015" name="Fish Shellfish Immunol.">
        <title>Early steps in the European eel (Anguilla anguilla)-Vibrio vulnificus interaction in the gills: Role of the RtxA13 toxin.</title>
        <authorList>
            <person name="Callol A."/>
            <person name="Pajuelo D."/>
            <person name="Ebbesson L."/>
            <person name="Teles M."/>
            <person name="MacKenzie S."/>
            <person name="Amaro C."/>
        </authorList>
    </citation>
    <scope>NUCLEOTIDE SEQUENCE</scope>
</reference>
<reference evidence="1" key="1">
    <citation type="submission" date="2014-11" db="EMBL/GenBank/DDBJ databases">
        <authorList>
            <person name="Amaro Gonzalez C."/>
        </authorList>
    </citation>
    <scope>NUCLEOTIDE SEQUENCE</scope>
</reference>
<dbReference type="AlphaFoldDB" id="A0A0E9R7E1"/>
<protein>
    <submittedName>
        <fullName evidence="1">Uncharacterized protein</fullName>
    </submittedName>
</protein>
<evidence type="ECO:0000313" key="1">
    <source>
        <dbReference type="EMBL" id="JAH25029.1"/>
    </source>
</evidence>
<accession>A0A0E9R7E1</accession>